<comment type="catalytic activity">
    <reaction evidence="9">
        <text>hydrogencarbonate + H(+) = CO2 + H2O</text>
        <dbReference type="Rhea" id="RHEA:10748"/>
        <dbReference type="ChEBI" id="CHEBI:15377"/>
        <dbReference type="ChEBI" id="CHEBI:15378"/>
        <dbReference type="ChEBI" id="CHEBI:16526"/>
        <dbReference type="ChEBI" id="CHEBI:17544"/>
        <dbReference type="EC" id="4.2.1.1"/>
    </reaction>
</comment>
<proteinExistence type="inferred from homology"/>
<dbReference type="EC" id="4.2.1.1" evidence="3 9"/>
<keyword evidence="5 9" id="KW-0732">Signal</keyword>
<dbReference type="AlphaFoldDB" id="A0AAN8QZC2"/>
<organism evidence="11 12">
    <name type="scientific">Coregonus suidteri</name>
    <dbReference type="NCBI Taxonomy" id="861788"/>
    <lineage>
        <taxon>Eukaryota</taxon>
        <taxon>Metazoa</taxon>
        <taxon>Chordata</taxon>
        <taxon>Craniata</taxon>
        <taxon>Vertebrata</taxon>
        <taxon>Euteleostomi</taxon>
        <taxon>Actinopterygii</taxon>
        <taxon>Neopterygii</taxon>
        <taxon>Teleostei</taxon>
        <taxon>Protacanthopterygii</taxon>
        <taxon>Salmoniformes</taxon>
        <taxon>Salmonidae</taxon>
        <taxon>Coregoninae</taxon>
        <taxon>Coregonus</taxon>
    </lineage>
</organism>
<keyword evidence="8 9" id="KW-0456">Lyase</keyword>
<evidence type="ECO:0000313" key="12">
    <source>
        <dbReference type="Proteomes" id="UP001356427"/>
    </source>
</evidence>
<evidence type="ECO:0000256" key="5">
    <source>
        <dbReference type="ARBA" id="ARBA00022729"/>
    </source>
</evidence>
<dbReference type="PANTHER" id="PTHR18952">
    <property type="entry name" value="CARBONIC ANHYDRASE"/>
    <property type="match status" value="1"/>
</dbReference>
<evidence type="ECO:0000256" key="6">
    <source>
        <dbReference type="ARBA" id="ARBA00022833"/>
    </source>
</evidence>
<evidence type="ECO:0000256" key="3">
    <source>
        <dbReference type="ARBA" id="ARBA00012925"/>
    </source>
</evidence>
<dbReference type="PANTHER" id="PTHR18952:SF202">
    <property type="entry name" value="CARBONIC ANHYDRASE"/>
    <property type="match status" value="1"/>
</dbReference>
<dbReference type="PROSITE" id="PS51144">
    <property type="entry name" value="ALPHA_CA_2"/>
    <property type="match status" value="1"/>
</dbReference>
<gene>
    <name evidence="11" type="ORF">J4Q44_G00119480</name>
</gene>
<comment type="cofactor">
    <cofactor evidence="1 9">
        <name>Zn(2+)</name>
        <dbReference type="ChEBI" id="CHEBI:29105"/>
    </cofactor>
</comment>
<dbReference type="GO" id="GO:0004089">
    <property type="term" value="F:carbonate dehydratase activity"/>
    <property type="evidence" value="ECO:0007669"/>
    <property type="project" value="UniProtKB-UniRule"/>
</dbReference>
<evidence type="ECO:0000256" key="9">
    <source>
        <dbReference type="RuleBase" id="RU367011"/>
    </source>
</evidence>
<evidence type="ECO:0000256" key="2">
    <source>
        <dbReference type="ARBA" id="ARBA00010718"/>
    </source>
</evidence>
<dbReference type="InterPro" id="IPR036398">
    <property type="entry name" value="CA_dom_sf"/>
</dbReference>
<evidence type="ECO:0000259" key="10">
    <source>
        <dbReference type="PROSITE" id="PS51144"/>
    </source>
</evidence>
<dbReference type="SMART" id="SM01057">
    <property type="entry name" value="Carb_anhydrase"/>
    <property type="match status" value="1"/>
</dbReference>
<dbReference type="GO" id="GO:0005886">
    <property type="term" value="C:plasma membrane"/>
    <property type="evidence" value="ECO:0007669"/>
    <property type="project" value="TreeGrafter"/>
</dbReference>
<dbReference type="PROSITE" id="PS00162">
    <property type="entry name" value="ALPHA_CA_1"/>
    <property type="match status" value="1"/>
</dbReference>
<evidence type="ECO:0000256" key="8">
    <source>
        <dbReference type="ARBA" id="ARBA00023239"/>
    </source>
</evidence>
<feature type="domain" description="Alpha-carbonic anhydrase" evidence="10">
    <location>
        <begin position="19"/>
        <end position="281"/>
    </location>
</feature>
<protein>
    <recommendedName>
        <fullName evidence="3 9">Carbonic anhydrase</fullName>
        <ecNumber evidence="3 9">4.2.1.1</ecNumber>
    </recommendedName>
</protein>
<dbReference type="InterPro" id="IPR023561">
    <property type="entry name" value="Carbonic_anhydrase_a-class"/>
</dbReference>
<comment type="function">
    <text evidence="9">Reversible hydration of carbon dioxide.</text>
</comment>
<feature type="chain" id="PRO_5042666370" description="Carbonic anhydrase" evidence="9">
    <location>
        <begin position="20"/>
        <end position="306"/>
    </location>
</feature>
<sequence length="306" mass="34113">MDFALHLSTLLSVLTHCSAQWCYKSQYSCDNTCRDPSRWPGLFPDCGGLRQSPINIVTNHVQANHSLSPLTFYGHHNILNITVENMGHSAHFSLPSSVQVSGGGLAGRYRAIQFHLHWGVDAGPGSEHTVDGEHYPMELHIVHIKEPYNSLEEAEHDKSGIALLAFLFEESNDDHHHYNSLIEALGRVQNNGNQSTVPGFRLCDIIPPSHDLHDYYRYVGSMTTPGCEQAVVWTLFHRTIPVSNRQLVSVAQQAQFWTGQPMTGIFRPVQPLNGRTVYRSATSPVQPGLITVWLYVLQSVLGRALA</sequence>
<dbReference type="InterPro" id="IPR018338">
    <property type="entry name" value="Carbonic_anhydrase_a-class_CS"/>
</dbReference>
<dbReference type="EMBL" id="JAGTTL010000010">
    <property type="protein sequence ID" value="KAK6316548.1"/>
    <property type="molecule type" value="Genomic_DNA"/>
</dbReference>
<reference evidence="11 12" key="1">
    <citation type="submission" date="2021-04" db="EMBL/GenBank/DDBJ databases">
        <authorList>
            <person name="De Guttry C."/>
            <person name="Zahm M."/>
            <person name="Klopp C."/>
            <person name="Cabau C."/>
            <person name="Louis A."/>
            <person name="Berthelot C."/>
            <person name="Parey E."/>
            <person name="Roest Crollius H."/>
            <person name="Montfort J."/>
            <person name="Robinson-Rechavi M."/>
            <person name="Bucao C."/>
            <person name="Bouchez O."/>
            <person name="Gislard M."/>
            <person name="Lluch J."/>
            <person name="Milhes M."/>
            <person name="Lampietro C."/>
            <person name="Lopez Roques C."/>
            <person name="Donnadieu C."/>
            <person name="Braasch I."/>
            <person name="Desvignes T."/>
            <person name="Postlethwait J."/>
            <person name="Bobe J."/>
            <person name="Wedekind C."/>
            <person name="Guiguen Y."/>
        </authorList>
    </citation>
    <scope>NUCLEOTIDE SEQUENCE [LARGE SCALE GENOMIC DNA]</scope>
    <source>
        <strain evidence="11">Cs_M1</strain>
        <tissue evidence="11">Blood</tissue>
    </source>
</reference>
<keyword evidence="7" id="KW-0325">Glycoprotein</keyword>
<dbReference type="InterPro" id="IPR041874">
    <property type="entry name" value="CA4/CA15"/>
</dbReference>
<dbReference type="SUPFAM" id="SSF51069">
    <property type="entry name" value="Carbonic anhydrase"/>
    <property type="match status" value="1"/>
</dbReference>
<evidence type="ECO:0000256" key="1">
    <source>
        <dbReference type="ARBA" id="ARBA00001947"/>
    </source>
</evidence>
<dbReference type="Pfam" id="PF00194">
    <property type="entry name" value="Carb_anhydrase"/>
    <property type="match status" value="1"/>
</dbReference>
<dbReference type="CDD" id="cd03117">
    <property type="entry name" value="alpha_CA_IV_XV_like"/>
    <property type="match status" value="1"/>
</dbReference>
<dbReference type="Proteomes" id="UP001356427">
    <property type="component" value="Unassembled WGS sequence"/>
</dbReference>
<feature type="signal peptide" evidence="9">
    <location>
        <begin position="1"/>
        <end position="19"/>
    </location>
</feature>
<evidence type="ECO:0000313" key="11">
    <source>
        <dbReference type="EMBL" id="KAK6316548.1"/>
    </source>
</evidence>
<evidence type="ECO:0000256" key="7">
    <source>
        <dbReference type="ARBA" id="ARBA00023180"/>
    </source>
</evidence>
<dbReference type="GO" id="GO:0008270">
    <property type="term" value="F:zinc ion binding"/>
    <property type="evidence" value="ECO:0007669"/>
    <property type="project" value="UniProtKB-UniRule"/>
</dbReference>
<comment type="similarity">
    <text evidence="2 9">Belongs to the alpha-carbonic anhydrase family.</text>
</comment>
<dbReference type="InterPro" id="IPR001148">
    <property type="entry name" value="CA_dom"/>
</dbReference>
<dbReference type="Gene3D" id="3.10.200.10">
    <property type="entry name" value="Alpha carbonic anhydrase"/>
    <property type="match status" value="1"/>
</dbReference>
<evidence type="ECO:0000256" key="4">
    <source>
        <dbReference type="ARBA" id="ARBA00022723"/>
    </source>
</evidence>
<comment type="caution">
    <text evidence="11">The sequence shown here is derived from an EMBL/GenBank/DDBJ whole genome shotgun (WGS) entry which is preliminary data.</text>
</comment>
<keyword evidence="6 9" id="KW-0862">Zinc</keyword>
<keyword evidence="12" id="KW-1185">Reference proteome</keyword>
<accession>A0AAN8QZC2</accession>
<keyword evidence="4 9" id="KW-0479">Metal-binding</keyword>
<dbReference type="FunFam" id="3.10.200.10:FF:000003">
    <property type="entry name" value="Carbonic anhydrase 12"/>
    <property type="match status" value="1"/>
</dbReference>
<name>A0AAN8QZC2_9TELE</name>